<proteinExistence type="predicted"/>
<dbReference type="EMBL" id="GL379971">
    <property type="protein sequence ID" value="EGT39506.1"/>
    <property type="molecule type" value="Genomic_DNA"/>
</dbReference>
<evidence type="ECO:0000313" key="2">
    <source>
        <dbReference type="Proteomes" id="UP000008068"/>
    </source>
</evidence>
<organism evidence="2">
    <name type="scientific">Caenorhabditis brenneri</name>
    <name type="common">Nematode worm</name>
    <dbReference type="NCBI Taxonomy" id="135651"/>
    <lineage>
        <taxon>Eukaryota</taxon>
        <taxon>Metazoa</taxon>
        <taxon>Ecdysozoa</taxon>
        <taxon>Nematoda</taxon>
        <taxon>Chromadorea</taxon>
        <taxon>Rhabditida</taxon>
        <taxon>Rhabditina</taxon>
        <taxon>Rhabditomorpha</taxon>
        <taxon>Rhabditoidea</taxon>
        <taxon>Rhabditidae</taxon>
        <taxon>Peloderinae</taxon>
        <taxon>Caenorhabditis</taxon>
    </lineage>
</organism>
<dbReference type="Proteomes" id="UP000008068">
    <property type="component" value="Unassembled WGS sequence"/>
</dbReference>
<accession>G0NXC5</accession>
<dbReference type="InterPro" id="IPR021942">
    <property type="entry name" value="DUF3557"/>
</dbReference>
<protein>
    <submittedName>
        <fullName evidence="1">CBN-FBXC-17 protein</fullName>
    </submittedName>
</protein>
<name>G0NXC5_CAEBE</name>
<dbReference type="InParanoid" id="G0NXC5"/>
<dbReference type="PANTHER" id="PTHR31379">
    <property type="entry name" value="F-BOX C PROTEIN-RELATED-RELATED"/>
    <property type="match status" value="1"/>
</dbReference>
<dbReference type="OrthoDB" id="5910972at2759"/>
<gene>
    <name evidence="1" type="primary">Cbn-fbxc-17</name>
    <name evidence="1" type="ORF">CAEBREN_00845</name>
</gene>
<dbReference type="PANTHER" id="PTHR31379:SF1">
    <property type="entry name" value="F-BOX C PROTEIN-RELATED"/>
    <property type="match status" value="1"/>
</dbReference>
<dbReference type="HOGENOM" id="CLU_2456761_0_0_1"/>
<evidence type="ECO:0000313" key="1">
    <source>
        <dbReference type="EMBL" id="EGT39506.1"/>
    </source>
</evidence>
<sequence>MSNTSVSLKTLHFLLQHMEANKRFEICQRCPALREFEKSVPLKIKSLVLKESYVAVNDTTYKLGIIRKCKVGEAPRYVTYANEMGCVWD</sequence>
<reference evidence="2" key="1">
    <citation type="submission" date="2011-07" db="EMBL/GenBank/DDBJ databases">
        <authorList>
            <consortium name="Caenorhabditis brenneri Sequencing and Analysis Consortium"/>
            <person name="Wilson R.K."/>
        </authorList>
    </citation>
    <scope>NUCLEOTIDE SEQUENCE [LARGE SCALE GENOMIC DNA]</scope>
    <source>
        <strain evidence="2">PB2801</strain>
    </source>
</reference>
<keyword evidence="2" id="KW-1185">Reference proteome</keyword>
<dbReference type="AlphaFoldDB" id="G0NXC5"/>
<dbReference type="OMA" id="VTYANEM"/>